<reference evidence="2 3" key="1">
    <citation type="submission" date="2020-02" db="EMBL/GenBank/DDBJ databases">
        <title>Genome sequence of strain AETb3-4.</title>
        <authorList>
            <person name="Gao J."/>
            <person name="Zhang X."/>
        </authorList>
    </citation>
    <scope>NUCLEOTIDE SEQUENCE [LARGE SCALE GENOMIC DNA]</scope>
    <source>
        <strain evidence="2 3">AETb3-4</strain>
    </source>
</reference>
<accession>A0A7Y7LZG5</accession>
<dbReference type="SUPFAM" id="SSF52161">
    <property type="entry name" value="Ribosomal protein L13"/>
    <property type="match status" value="1"/>
</dbReference>
<dbReference type="AlphaFoldDB" id="A0A7Y7LZG5"/>
<dbReference type="InterPro" id="IPR036899">
    <property type="entry name" value="Ribosomal_uL13_sf"/>
</dbReference>
<sequence length="123" mass="12917">MRRRNLALRRRVCVPGGTDHGNLGCLLSFLGLVAAAFVALILMGHATPGVMPGLLCGGFVVVVAAGSLVLFPADWPPSYAPVPAVTGYWGRVFHCECVPSIVTAVLQMTVLQMTPASRTAAAW</sequence>
<gene>
    <name evidence="2" type="ORF">G6034_06850</name>
</gene>
<dbReference type="EMBL" id="JAAMFM010000007">
    <property type="protein sequence ID" value="NVM94631.1"/>
    <property type="molecule type" value="Genomic_DNA"/>
</dbReference>
<evidence type="ECO:0000313" key="2">
    <source>
        <dbReference type="EMBL" id="NVM94631.1"/>
    </source>
</evidence>
<evidence type="ECO:0000256" key="1">
    <source>
        <dbReference type="SAM" id="Phobius"/>
    </source>
</evidence>
<dbReference type="RefSeq" id="WP_176634367.1">
    <property type="nucleotide sequence ID" value="NZ_JAAMFM010000007.1"/>
</dbReference>
<name>A0A7Y7LZG5_9MICC</name>
<keyword evidence="1" id="KW-0812">Transmembrane</keyword>
<feature type="transmembrane region" description="Helical" evidence="1">
    <location>
        <begin position="21"/>
        <end position="43"/>
    </location>
</feature>
<organism evidence="2 3">
    <name type="scientific">Arthrobacter wenxiniae</name>
    <dbReference type="NCBI Taxonomy" id="2713570"/>
    <lineage>
        <taxon>Bacteria</taxon>
        <taxon>Bacillati</taxon>
        <taxon>Actinomycetota</taxon>
        <taxon>Actinomycetes</taxon>
        <taxon>Micrococcales</taxon>
        <taxon>Micrococcaceae</taxon>
        <taxon>Arthrobacter</taxon>
    </lineage>
</organism>
<keyword evidence="1" id="KW-0472">Membrane</keyword>
<keyword evidence="1" id="KW-1133">Transmembrane helix</keyword>
<dbReference type="GO" id="GO:0006412">
    <property type="term" value="P:translation"/>
    <property type="evidence" value="ECO:0007669"/>
    <property type="project" value="InterPro"/>
</dbReference>
<proteinExistence type="predicted"/>
<protein>
    <submittedName>
        <fullName evidence="2">Uncharacterized protein</fullName>
    </submittedName>
</protein>
<dbReference type="GO" id="GO:0003735">
    <property type="term" value="F:structural constituent of ribosome"/>
    <property type="evidence" value="ECO:0007669"/>
    <property type="project" value="InterPro"/>
</dbReference>
<evidence type="ECO:0000313" key="3">
    <source>
        <dbReference type="Proteomes" id="UP000543556"/>
    </source>
</evidence>
<dbReference type="Proteomes" id="UP000543556">
    <property type="component" value="Unassembled WGS sequence"/>
</dbReference>
<feature type="transmembrane region" description="Helical" evidence="1">
    <location>
        <begin position="49"/>
        <end position="71"/>
    </location>
</feature>
<dbReference type="GO" id="GO:0005840">
    <property type="term" value="C:ribosome"/>
    <property type="evidence" value="ECO:0007669"/>
    <property type="project" value="InterPro"/>
</dbReference>
<comment type="caution">
    <text evidence="2">The sequence shown here is derived from an EMBL/GenBank/DDBJ whole genome shotgun (WGS) entry which is preliminary data.</text>
</comment>
<keyword evidence="3" id="KW-1185">Reference proteome</keyword>